<keyword evidence="8" id="KW-1185">Reference proteome</keyword>
<keyword evidence="3" id="KW-0732">Signal</keyword>
<dbReference type="GO" id="GO:0016020">
    <property type="term" value="C:membrane"/>
    <property type="evidence" value="ECO:0007669"/>
    <property type="project" value="UniProtKB-SubCell"/>
</dbReference>
<dbReference type="InterPro" id="IPR052808">
    <property type="entry name" value="GPCR_Mth-like"/>
</dbReference>
<comment type="similarity">
    <text evidence="2">Belongs to the G-protein coupled receptor 2 family. Mth subfamily.</text>
</comment>
<gene>
    <name evidence="7" type="ORF">DIATSA_LOCUS9070</name>
</gene>
<accession>A0A9N9R8M3</accession>
<dbReference type="OrthoDB" id="7683403at2759"/>
<evidence type="ECO:0000313" key="7">
    <source>
        <dbReference type="EMBL" id="CAG9791458.1"/>
    </source>
</evidence>
<dbReference type="AlphaFoldDB" id="A0A9N9R8M3"/>
<dbReference type="Gene3D" id="2.170.180.11">
    <property type="entry name" value="Methuselah ectodomain, domain 2"/>
    <property type="match status" value="1"/>
</dbReference>
<evidence type="ECO:0000256" key="6">
    <source>
        <dbReference type="ARBA" id="ARBA00023224"/>
    </source>
</evidence>
<dbReference type="PANTHER" id="PTHR46953:SF1">
    <property type="entry name" value="G-PROTEIN COUPLED RECEPTOR MTH-LIKE 1-RELATED"/>
    <property type="match status" value="1"/>
</dbReference>
<sequence length="402" mass="46545">MRYITIVYVFSIIISVAHFKVFRKCCTKNQSLIKVSRLDKNSRDKYECIDYDRHLSEYKEASLNSDLVVNQNVIIDNGIPQKCNLSAIELYGQLNASTDRDICYDRIITEINNGMIIQAAKQSIIMLKCDGSNLTSRNKLKLQGIVKCCPRDQVYDSEYHLCRKRHEFKEEWLISQLTLNICDIFFIENKMDDCDLGEYSVEIKEGVYRLALINKVLEITKENGDEYYIKSGSWCVDQDYMSRRLLAKVCILDCSEFDAYCMRKCCPIGEHISRYGTRNFSCAQNSDDRFLFNLSSYIEPLRRKKGDIGDVMGIRASLECSDESAQLQIYNSSWIADQHSLDMNGWLRSRDVLTDEYCLDSFKTSTGKTEVMAITCVTFADYNLTLLEVLLPPLVSRPRRRR</sequence>
<dbReference type="EMBL" id="OU893334">
    <property type="protein sequence ID" value="CAG9791458.1"/>
    <property type="molecule type" value="Genomic_DNA"/>
</dbReference>
<reference evidence="7" key="2">
    <citation type="submission" date="2022-10" db="EMBL/GenBank/DDBJ databases">
        <authorList>
            <consortium name="ENA_rothamsted_submissions"/>
            <consortium name="culmorum"/>
            <person name="King R."/>
        </authorList>
    </citation>
    <scope>NUCLEOTIDE SEQUENCE</scope>
</reference>
<keyword evidence="5" id="KW-0675">Receptor</keyword>
<dbReference type="GO" id="GO:0004930">
    <property type="term" value="F:G protein-coupled receptor activity"/>
    <property type="evidence" value="ECO:0007669"/>
    <property type="project" value="UniProtKB-KW"/>
</dbReference>
<dbReference type="InterPro" id="IPR023311">
    <property type="entry name" value="Methusela_ecto_dom_2"/>
</dbReference>
<proteinExistence type="inferred from homology"/>
<evidence type="ECO:0000256" key="1">
    <source>
        <dbReference type="ARBA" id="ARBA00004141"/>
    </source>
</evidence>
<dbReference type="PANTHER" id="PTHR46953">
    <property type="entry name" value="G-PROTEIN COUPLED RECEPTOR MTH-LIKE 1-RELATED"/>
    <property type="match status" value="1"/>
</dbReference>
<comment type="subcellular location">
    <subcellularLocation>
        <location evidence="1">Membrane</location>
        <topology evidence="1">Multi-pass membrane protein</topology>
    </subcellularLocation>
</comment>
<evidence type="ECO:0000256" key="4">
    <source>
        <dbReference type="ARBA" id="ARBA00023040"/>
    </source>
</evidence>
<keyword evidence="4" id="KW-0297">G-protein coupled receptor</keyword>
<dbReference type="Proteomes" id="UP001153714">
    <property type="component" value="Chromosome 3"/>
</dbReference>
<protein>
    <submittedName>
        <fullName evidence="7">Uncharacterized protein</fullName>
    </submittedName>
</protein>
<reference evidence="7" key="1">
    <citation type="submission" date="2021-12" db="EMBL/GenBank/DDBJ databases">
        <authorList>
            <person name="King R."/>
        </authorList>
    </citation>
    <scope>NUCLEOTIDE SEQUENCE</scope>
</reference>
<name>A0A9N9R8M3_9NEOP</name>
<organism evidence="7 8">
    <name type="scientific">Diatraea saccharalis</name>
    <name type="common">sugarcane borer</name>
    <dbReference type="NCBI Taxonomy" id="40085"/>
    <lineage>
        <taxon>Eukaryota</taxon>
        <taxon>Metazoa</taxon>
        <taxon>Ecdysozoa</taxon>
        <taxon>Arthropoda</taxon>
        <taxon>Hexapoda</taxon>
        <taxon>Insecta</taxon>
        <taxon>Pterygota</taxon>
        <taxon>Neoptera</taxon>
        <taxon>Endopterygota</taxon>
        <taxon>Lepidoptera</taxon>
        <taxon>Glossata</taxon>
        <taxon>Ditrysia</taxon>
        <taxon>Pyraloidea</taxon>
        <taxon>Crambidae</taxon>
        <taxon>Crambinae</taxon>
        <taxon>Diatraea</taxon>
    </lineage>
</organism>
<evidence type="ECO:0000256" key="5">
    <source>
        <dbReference type="ARBA" id="ARBA00023170"/>
    </source>
</evidence>
<keyword evidence="6" id="KW-0807">Transducer</keyword>
<evidence type="ECO:0000256" key="2">
    <source>
        <dbReference type="ARBA" id="ARBA00008979"/>
    </source>
</evidence>
<evidence type="ECO:0000256" key="3">
    <source>
        <dbReference type="ARBA" id="ARBA00022729"/>
    </source>
</evidence>
<evidence type="ECO:0000313" key="8">
    <source>
        <dbReference type="Proteomes" id="UP001153714"/>
    </source>
</evidence>